<evidence type="ECO:0000256" key="1">
    <source>
        <dbReference type="SAM" id="Phobius"/>
    </source>
</evidence>
<dbReference type="RefSeq" id="WP_009543604.1">
    <property type="nucleotide sequence ID" value="NC_010546.1"/>
</dbReference>
<evidence type="ECO:0000313" key="4">
    <source>
        <dbReference type="Proteomes" id="UP000001203"/>
    </source>
</evidence>
<dbReference type="EMBL" id="CP000806">
    <property type="protein sequence ID" value="ACB53686.1"/>
    <property type="molecule type" value="Genomic_DNA"/>
</dbReference>
<dbReference type="eggNOG" id="ENOG502ZBUS">
    <property type="taxonomic scope" value="Bacteria"/>
</dbReference>
<sequence>MLLHSANLLYWVLIGVGVAFFFLIIVSDGGGEGSDIDGDIDVNLDSNGFSLDADVETDVDVDINGDGNEFNPFQLLAWFGLGKAPLMILLGIDFSAWGVAGWTLNTIIGSLTGTIPDQFFGLGGLVFFLSLFIGLWTGKLLSYPIGQMFASFGEDVKSERLIGCVGTVTSKTIPYLVEGKIGQADVYDTAGNLVTISISLPHWADVIPHYGQAILIIDRQEHSYIGISKDSSDEDKWINQTNLPKDS</sequence>
<protein>
    <recommendedName>
        <fullName evidence="2">Inner membrane protein YqiJ N-terminal domain-containing protein</fullName>
    </recommendedName>
</protein>
<feature type="domain" description="Inner membrane protein YqiJ N-terminal" evidence="2">
    <location>
        <begin position="55"/>
        <end position="116"/>
    </location>
</feature>
<feature type="transmembrane region" description="Helical" evidence="1">
    <location>
        <begin position="6"/>
        <end position="26"/>
    </location>
</feature>
<dbReference type="AlphaFoldDB" id="B1WTH1"/>
<dbReference type="HOGENOM" id="CLU_1128328_0_0_3"/>
<dbReference type="Proteomes" id="UP000001203">
    <property type="component" value="Chromosome circular"/>
</dbReference>
<feature type="transmembrane region" description="Helical" evidence="1">
    <location>
        <begin position="75"/>
        <end position="99"/>
    </location>
</feature>
<feature type="transmembrane region" description="Helical" evidence="1">
    <location>
        <begin position="119"/>
        <end position="138"/>
    </location>
</feature>
<keyword evidence="1" id="KW-1133">Transmembrane helix</keyword>
<evidence type="ECO:0000313" key="3">
    <source>
        <dbReference type="EMBL" id="ACB53686.1"/>
    </source>
</evidence>
<dbReference type="Pfam" id="PF21001">
    <property type="entry name" value="YqiJ_N"/>
    <property type="match status" value="1"/>
</dbReference>
<reference evidence="3 4" key="1">
    <citation type="journal article" date="2008" name="Proc. Natl. Acad. Sci. U.S.A.">
        <title>The genome of Cyanothece 51142, a unicellular diazotrophic cyanobacterium important in the marine nitrogen cycle.</title>
        <authorList>
            <person name="Welsh E.A."/>
            <person name="Liberton M."/>
            <person name="Stoeckel J."/>
            <person name="Loh T."/>
            <person name="Elvitigala T."/>
            <person name="Wang C."/>
            <person name="Wollam A."/>
            <person name="Fulton R.S."/>
            <person name="Clifton S.W."/>
            <person name="Jacobs J.M."/>
            <person name="Aurora R."/>
            <person name="Ghosh B.K."/>
            <person name="Sherman L.A."/>
            <person name="Smith R.D."/>
            <person name="Wilson R.K."/>
            <person name="Pakrasi H.B."/>
        </authorList>
    </citation>
    <scope>NUCLEOTIDE SEQUENCE [LARGE SCALE GENOMIC DNA]</scope>
    <source>
        <strain evidence="4">ATCC 51142 / BH68</strain>
    </source>
</reference>
<dbReference type="OrthoDB" id="484348at2"/>
<accession>B1WTH1</accession>
<proteinExistence type="predicted"/>
<evidence type="ECO:0000259" key="2">
    <source>
        <dbReference type="Pfam" id="PF21001"/>
    </source>
</evidence>
<gene>
    <name evidence="3" type="ordered locus">cce_4338</name>
</gene>
<dbReference type="KEGG" id="cyt:cce_4338"/>
<name>B1WTH1_CROS5</name>
<organism evidence="3 4">
    <name type="scientific">Crocosphaera subtropica (strain ATCC 51142 / BH68)</name>
    <name type="common">Cyanothece sp. (strain ATCC 51142)</name>
    <dbReference type="NCBI Taxonomy" id="43989"/>
    <lineage>
        <taxon>Bacteria</taxon>
        <taxon>Bacillati</taxon>
        <taxon>Cyanobacteriota</taxon>
        <taxon>Cyanophyceae</taxon>
        <taxon>Oscillatoriophycideae</taxon>
        <taxon>Chroococcales</taxon>
        <taxon>Aphanothecaceae</taxon>
        <taxon>Crocosphaera</taxon>
        <taxon>Crocosphaera subtropica</taxon>
    </lineage>
</organism>
<keyword evidence="4" id="KW-1185">Reference proteome</keyword>
<keyword evidence="1" id="KW-0472">Membrane</keyword>
<dbReference type="InterPro" id="IPR048376">
    <property type="entry name" value="YqiJ_N"/>
</dbReference>
<dbReference type="STRING" id="43989.cce_4338"/>
<keyword evidence="1" id="KW-0812">Transmembrane</keyword>